<proteinExistence type="predicted"/>
<dbReference type="EMBL" id="CAJHJT010000012">
    <property type="protein sequence ID" value="CAD6996992.1"/>
    <property type="molecule type" value="Genomic_DNA"/>
</dbReference>
<evidence type="ECO:0000313" key="1">
    <source>
        <dbReference type="EMBL" id="CAD6996992.1"/>
    </source>
</evidence>
<protein>
    <submittedName>
        <fullName evidence="1">(Mediterranean fruit fly) hypothetical protein</fullName>
    </submittedName>
</protein>
<reference evidence="1" key="1">
    <citation type="submission" date="2020-11" db="EMBL/GenBank/DDBJ databases">
        <authorList>
            <person name="Whitehead M."/>
        </authorList>
    </citation>
    <scope>NUCLEOTIDE SEQUENCE</scope>
    <source>
        <strain evidence="1">EGII</strain>
    </source>
</reference>
<comment type="caution">
    <text evidence="1">The sequence shown here is derived from an EMBL/GenBank/DDBJ whole genome shotgun (WGS) entry which is preliminary data.</text>
</comment>
<keyword evidence="2" id="KW-1185">Reference proteome</keyword>
<accession>A0A811UCL4</accession>
<evidence type="ECO:0000313" key="2">
    <source>
        <dbReference type="Proteomes" id="UP000606786"/>
    </source>
</evidence>
<gene>
    <name evidence="1" type="ORF">CCAP1982_LOCUS5653</name>
</gene>
<organism evidence="1 2">
    <name type="scientific">Ceratitis capitata</name>
    <name type="common">Mediterranean fruit fly</name>
    <name type="synonym">Tephritis capitata</name>
    <dbReference type="NCBI Taxonomy" id="7213"/>
    <lineage>
        <taxon>Eukaryota</taxon>
        <taxon>Metazoa</taxon>
        <taxon>Ecdysozoa</taxon>
        <taxon>Arthropoda</taxon>
        <taxon>Hexapoda</taxon>
        <taxon>Insecta</taxon>
        <taxon>Pterygota</taxon>
        <taxon>Neoptera</taxon>
        <taxon>Endopterygota</taxon>
        <taxon>Diptera</taxon>
        <taxon>Brachycera</taxon>
        <taxon>Muscomorpha</taxon>
        <taxon>Tephritoidea</taxon>
        <taxon>Tephritidae</taxon>
        <taxon>Ceratitis</taxon>
        <taxon>Ceratitis</taxon>
    </lineage>
</organism>
<dbReference type="OrthoDB" id="6159439at2759"/>
<sequence length="161" mass="17764">MTFNLKKTSVTVSNINYYICIIYLDFSPSNPSSVISSPLEACTISSCTKVNYSPLGIHILHKNSSHINATKFNRKWLTEPDLISTSISVSTETALLSTNIQQDRAVINNSSTKNWVPVCPNPIELAAMASAYSKRISIVDLRTKAKKYAESSKDETDLLST</sequence>
<name>A0A811UCL4_CERCA</name>
<dbReference type="Proteomes" id="UP000606786">
    <property type="component" value="Unassembled WGS sequence"/>
</dbReference>
<dbReference type="AlphaFoldDB" id="A0A811UCL4"/>